<feature type="transmembrane region" description="Helical" evidence="1">
    <location>
        <begin position="57"/>
        <end position="76"/>
    </location>
</feature>
<proteinExistence type="predicted"/>
<keyword evidence="4" id="KW-1185">Reference proteome</keyword>
<keyword evidence="1" id="KW-0812">Transmembrane</keyword>
<evidence type="ECO:0000313" key="2">
    <source>
        <dbReference type="EMBL" id="AMK10762.1"/>
    </source>
</evidence>
<protein>
    <submittedName>
        <fullName evidence="3">Uncharacterized protein</fullName>
    </submittedName>
</protein>
<name>A0A126QLC0_9BACT</name>
<evidence type="ECO:0000313" key="3">
    <source>
        <dbReference type="EMBL" id="TDT91747.1"/>
    </source>
</evidence>
<reference evidence="2 4" key="1">
    <citation type="journal article" date="2016" name="Front. Microbiol.">
        <title>Genome Sequence of the Piezophilic, Mesophilic Sulfate-Reducing Bacterium Desulfovibrio indicus J2T.</title>
        <authorList>
            <person name="Cao J."/>
            <person name="Maignien L."/>
            <person name="Shao Z."/>
            <person name="Alain K."/>
            <person name="Jebbar M."/>
        </authorList>
    </citation>
    <scope>NUCLEOTIDE SEQUENCE [LARGE SCALE GENOMIC DNA]</scope>
    <source>
        <strain evidence="2 4">J2</strain>
    </source>
</reference>
<dbReference type="Proteomes" id="UP000055611">
    <property type="component" value="Chromosome"/>
</dbReference>
<keyword evidence="1" id="KW-1133">Transmembrane helix</keyword>
<dbReference type="EMBL" id="SOBK01000001">
    <property type="protein sequence ID" value="TDT91747.1"/>
    <property type="molecule type" value="Genomic_DNA"/>
</dbReference>
<evidence type="ECO:0000256" key="1">
    <source>
        <dbReference type="SAM" id="Phobius"/>
    </source>
</evidence>
<dbReference type="KEGG" id="dej:AWY79_06375"/>
<dbReference type="AlphaFoldDB" id="A0A126QLC0"/>
<accession>A0A126QLC0</accession>
<dbReference type="RefSeq" id="WP_066801734.1">
    <property type="nucleotide sequence ID" value="NZ_CP014206.1"/>
</dbReference>
<organism evidence="3 5">
    <name type="scientific">Pseudodesulfovibrio indicus</name>
    <dbReference type="NCBI Taxonomy" id="1716143"/>
    <lineage>
        <taxon>Bacteria</taxon>
        <taxon>Pseudomonadati</taxon>
        <taxon>Thermodesulfobacteriota</taxon>
        <taxon>Desulfovibrionia</taxon>
        <taxon>Desulfovibrionales</taxon>
        <taxon>Desulfovibrionaceae</taxon>
    </lineage>
</organism>
<reference evidence="3 5" key="2">
    <citation type="submission" date="2019-03" db="EMBL/GenBank/DDBJ databases">
        <title>Genomic Encyclopedia of Type Strains, Phase IV (KMG-IV): sequencing the most valuable type-strain genomes for metagenomic binning, comparative biology and taxonomic classification.</title>
        <authorList>
            <person name="Goeker M."/>
        </authorList>
    </citation>
    <scope>NUCLEOTIDE SEQUENCE [LARGE SCALE GENOMIC DNA]</scope>
    <source>
        <strain evidence="3 5">DSM 101483</strain>
    </source>
</reference>
<keyword evidence="1" id="KW-0472">Membrane</keyword>
<dbReference type="EMBL" id="CP014206">
    <property type="protein sequence ID" value="AMK10762.1"/>
    <property type="molecule type" value="Genomic_DNA"/>
</dbReference>
<sequence>MKRNTIIESFREILRQGHEARPRWRPDQAWRDRVMADVAALHGSAMAGELDRLAPRFTLAAAALSGVCLLASAWVLRDLSIQIMVSLSSQALHYGTFGPGI</sequence>
<dbReference type="OrthoDB" id="5465336at2"/>
<evidence type="ECO:0000313" key="4">
    <source>
        <dbReference type="Proteomes" id="UP000055611"/>
    </source>
</evidence>
<dbReference type="Proteomes" id="UP000295506">
    <property type="component" value="Unassembled WGS sequence"/>
</dbReference>
<gene>
    <name evidence="2" type="ORF">AWY79_06375</name>
    <name evidence="3" type="ORF">EDC59_101146</name>
</gene>
<evidence type="ECO:0000313" key="5">
    <source>
        <dbReference type="Proteomes" id="UP000295506"/>
    </source>
</evidence>